<keyword evidence="3" id="KW-1185">Reference proteome</keyword>
<reference evidence="2 3" key="1">
    <citation type="submission" date="2024-01" db="EMBL/GenBank/DDBJ databases">
        <title>The genome of the rayed Mediterranean limpet Patella caerulea (Linnaeus, 1758).</title>
        <authorList>
            <person name="Anh-Thu Weber A."/>
            <person name="Halstead-Nussloch G."/>
        </authorList>
    </citation>
    <scope>NUCLEOTIDE SEQUENCE [LARGE SCALE GENOMIC DNA]</scope>
    <source>
        <strain evidence="2">AATW-2023a</strain>
        <tissue evidence="2">Whole specimen</tissue>
    </source>
</reference>
<feature type="compositionally biased region" description="Polar residues" evidence="1">
    <location>
        <begin position="371"/>
        <end position="386"/>
    </location>
</feature>
<feature type="region of interest" description="Disordered" evidence="1">
    <location>
        <begin position="238"/>
        <end position="292"/>
    </location>
</feature>
<feature type="compositionally biased region" description="Basic residues" evidence="1">
    <location>
        <begin position="260"/>
        <end position="280"/>
    </location>
</feature>
<protein>
    <submittedName>
        <fullName evidence="2">Uncharacterized protein</fullName>
    </submittedName>
</protein>
<accession>A0AAN8J525</accession>
<name>A0AAN8J525_PATCE</name>
<dbReference type="Proteomes" id="UP001347796">
    <property type="component" value="Unassembled WGS sequence"/>
</dbReference>
<feature type="region of interest" description="Disordered" evidence="1">
    <location>
        <begin position="361"/>
        <end position="462"/>
    </location>
</feature>
<dbReference type="EMBL" id="JAZGQO010000015">
    <property type="protein sequence ID" value="KAK6169884.1"/>
    <property type="molecule type" value="Genomic_DNA"/>
</dbReference>
<proteinExistence type="predicted"/>
<dbReference type="AlphaFoldDB" id="A0AAN8J525"/>
<evidence type="ECO:0000313" key="3">
    <source>
        <dbReference type="Proteomes" id="UP001347796"/>
    </source>
</evidence>
<gene>
    <name evidence="2" type="ORF">SNE40_020856</name>
</gene>
<evidence type="ECO:0000313" key="2">
    <source>
        <dbReference type="EMBL" id="KAK6169884.1"/>
    </source>
</evidence>
<comment type="caution">
    <text evidence="2">The sequence shown here is derived from an EMBL/GenBank/DDBJ whole genome shotgun (WGS) entry which is preliminary data.</text>
</comment>
<organism evidence="2 3">
    <name type="scientific">Patella caerulea</name>
    <name type="common">Rayed Mediterranean limpet</name>
    <dbReference type="NCBI Taxonomy" id="87958"/>
    <lineage>
        <taxon>Eukaryota</taxon>
        <taxon>Metazoa</taxon>
        <taxon>Spiralia</taxon>
        <taxon>Lophotrochozoa</taxon>
        <taxon>Mollusca</taxon>
        <taxon>Gastropoda</taxon>
        <taxon>Patellogastropoda</taxon>
        <taxon>Patelloidea</taxon>
        <taxon>Patellidae</taxon>
        <taxon>Patella</taxon>
    </lineage>
</organism>
<sequence length="462" mass="52080">MGKCASKRTLHVQSKLSWSNLDLAEKCHKAEIKTSELRGDLHQSEIAREREKKRCTDIEETLSKSRLTRQLELREIWRLVQKEIETEGLDDPRDSPVSASTDCLKDHITKEIENLKDRLNKRQTALGVLKGKQLQLPLNRVHQDGGDTVCYQLQDSPNSPLVDALTIDFFNGNVVKSGIRPPTFSSFDAASLQRINCEACMKHVALSSNTSCPSLHQNIGGGEANRYVASTSNLNASRISHPNLNTSSSSSTSGVDVSPRRTRSIHGQIKRRSFIRHSSRYKNDDTSTRSDTEISNMQTYPHEIQPIERFVMDELNVDSPSAFRRSSYTLAIENQSAELNEDNLQPIARDRSLSFQAAIEHGQRSPDSAMELTQSCERSTSDTSDYQEYRYDSFIGQTSRNDGRTEGKSVSFDMGSEQDYEEEVENPAESLIRSNDSPHRKLSILREEEGENHSDQNGNINK</sequence>
<feature type="compositionally biased region" description="Basic and acidic residues" evidence="1">
    <location>
        <begin position="436"/>
        <end position="454"/>
    </location>
</feature>
<feature type="compositionally biased region" description="Basic and acidic residues" evidence="1">
    <location>
        <begin position="281"/>
        <end position="292"/>
    </location>
</feature>
<evidence type="ECO:0000256" key="1">
    <source>
        <dbReference type="SAM" id="MobiDB-lite"/>
    </source>
</evidence>
<feature type="compositionally biased region" description="Acidic residues" evidence="1">
    <location>
        <begin position="416"/>
        <end position="426"/>
    </location>
</feature>